<feature type="domain" description="Helicase C-terminal" evidence="1">
    <location>
        <begin position="3"/>
        <end position="39"/>
    </location>
</feature>
<name>A0ABS8URZ9_DATST</name>
<sequence>MNGFPATAIHGDRTQQEREHALRSFKSVSPILVATDLAKCLNTPYYYGGSNMSSGYECFGRYGAAAYGGAGVTSAWD</sequence>
<evidence type="ECO:0000313" key="3">
    <source>
        <dbReference type="Proteomes" id="UP000823775"/>
    </source>
</evidence>
<dbReference type="InterPro" id="IPR001650">
    <property type="entry name" value="Helicase_C-like"/>
</dbReference>
<dbReference type="SUPFAM" id="SSF52540">
    <property type="entry name" value="P-loop containing nucleoside triphosphate hydrolases"/>
    <property type="match status" value="1"/>
</dbReference>
<reference evidence="2 3" key="1">
    <citation type="journal article" date="2021" name="BMC Genomics">
        <title>Datura genome reveals duplications of psychoactive alkaloid biosynthetic genes and high mutation rate following tissue culture.</title>
        <authorList>
            <person name="Rajewski A."/>
            <person name="Carter-House D."/>
            <person name="Stajich J."/>
            <person name="Litt A."/>
        </authorList>
    </citation>
    <scope>NUCLEOTIDE SEQUENCE [LARGE SCALE GENOMIC DNA]</scope>
    <source>
        <strain evidence="2">AR-01</strain>
    </source>
</reference>
<comment type="caution">
    <text evidence="2">The sequence shown here is derived from an EMBL/GenBank/DDBJ whole genome shotgun (WGS) entry which is preliminary data.</text>
</comment>
<protein>
    <recommendedName>
        <fullName evidence="1">Helicase C-terminal domain-containing protein</fullName>
    </recommendedName>
</protein>
<organism evidence="2 3">
    <name type="scientific">Datura stramonium</name>
    <name type="common">Jimsonweed</name>
    <name type="synonym">Common thornapple</name>
    <dbReference type="NCBI Taxonomy" id="4076"/>
    <lineage>
        <taxon>Eukaryota</taxon>
        <taxon>Viridiplantae</taxon>
        <taxon>Streptophyta</taxon>
        <taxon>Embryophyta</taxon>
        <taxon>Tracheophyta</taxon>
        <taxon>Spermatophyta</taxon>
        <taxon>Magnoliopsida</taxon>
        <taxon>eudicotyledons</taxon>
        <taxon>Gunneridae</taxon>
        <taxon>Pentapetalae</taxon>
        <taxon>asterids</taxon>
        <taxon>lamiids</taxon>
        <taxon>Solanales</taxon>
        <taxon>Solanaceae</taxon>
        <taxon>Solanoideae</taxon>
        <taxon>Datureae</taxon>
        <taxon>Datura</taxon>
    </lineage>
</organism>
<dbReference type="Pfam" id="PF00271">
    <property type="entry name" value="Helicase_C"/>
    <property type="match status" value="1"/>
</dbReference>
<dbReference type="Proteomes" id="UP000823775">
    <property type="component" value="Unassembled WGS sequence"/>
</dbReference>
<accession>A0ABS8URZ9</accession>
<gene>
    <name evidence="2" type="ORF">HAX54_019840</name>
</gene>
<evidence type="ECO:0000259" key="1">
    <source>
        <dbReference type="Pfam" id="PF00271"/>
    </source>
</evidence>
<evidence type="ECO:0000313" key="2">
    <source>
        <dbReference type="EMBL" id="MCD9560973.1"/>
    </source>
</evidence>
<keyword evidence="3" id="KW-1185">Reference proteome</keyword>
<proteinExistence type="predicted"/>
<dbReference type="EMBL" id="JACEIK010002406">
    <property type="protein sequence ID" value="MCD9560973.1"/>
    <property type="molecule type" value="Genomic_DNA"/>
</dbReference>
<dbReference type="Gene3D" id="3.40.50.300">
    <property type="entry name" value="P-loop containing nucleotide triphosphate hydrolases"/>
    <property type="match status" value="1"/>
</dbReference>
<dbReference type="InterPro" id="IPR027417">
    <property type="entry name" value="P-loop_NTPase"/>
</dbReference>